<accession>Q3SMF5</accession>
<keyword evidence="2" id="KW-1185">Reference proteome</keyword>
<dbReference type="OrthoDB" id="5296814at2"/>
<dbReference type="Pfam" id="PF09626">
    <property type="entry name" value="DHC"/>
    <property type="match status" value="1"/>
</dbReference>
<dbReference type="eggNOG" id="COG3658">
    <property type="taxonomic scope" value="Bacteria"/>
</dbReference>
<dbReference type="InterPro" id="IPR018588">
    <property type="entry name" value="Dihaem_cytochrome-c"/>
</dbReference>
<sequence>MNYFIRGVAVVATVGAMSLLAFSLPSGGEARGDGGGHDLMPRQTNTNWQQECGSCHLAYPPSLLPKASWRRVMADLDAHFGENASLEPATQADIQRFLEIHAADSGNSRMGDRVMRRAAPAAAPLRITETRWFVREHHEVSRATWSRKSIGSAANCAACHRQAERGVFEEDTVKIPR</sequence>
<dbReference type="HOGENOM" id="CLU_121881_0_0_4"/>
<organism evidence="1 2">
    <name type="scientific">Thiobacillus denitrificans (strain ATCC 25259 / T1)</name>
    <dbReference type="NCBI Taxonomy" id="292415"/>
    <lineage>
        <taxon>Bacteria</taxon>
        <taxon>Pseudomonadati</taxon>
        <taxon>Pseudomonadota</taxon>
        <taxon>Betaproteobacteria</taxon>
        <taxon>Nitrosomonadales</taxon>
        <taxon>Thiobacillaceae</taxon>
        <taxon>Thiobacillus</taxon>
    </lineage>
</organism>
<dbReference type="EMBL" id="CP000116">
    <property type="protein sequence ID" value="AAZ96090.1"/>
    <property type="molecule type" value="Genomic_DNA"/>
</dbReference>
<dbReference type="Proteomes" id="UP000008291">
    <property type="component" value="Chromosome"/>
</dbReference>
<protein>
    <submittedName>
        <fullName evidence="1">Diheme cytochrome c</fullName>
    </submittedName>
</protein>
<dbReference type="RefSeq" id="WP_011310650.1">
    <property type="nucleotide sequence ID" value="NC_007404.1"/>
</dbReference>
<dbReference type="STRING" id="292415.Tbd_0137"/>
<reference evidence="1 2" key="1">
    <citation type="journal article" date="2006" name="J. Bacteriol.">
        <title>The genome sequence of the obligately chemolithoautotrophic, facultatively anaerobic bacterium Thiobacillus denitrificans.</title>
        <authorList>
            <person name="Beller H.R."/>
            <person name="Chain P.S."/>
            <person name="Letain T.E."/>
            <person name="Chakicherla A."/>
            <person name="Larimer F.W."/>
            <person name="Richardson P.M."/>
            <person name="Coleman M.A."/>
            <person name="Wood A.P."/>
            <person name="Kelly D.P."/>
        </authorList>
    </citation>
    <scope>NUCLEOTIDE SEQUENCE [LARGE SCALE GENOMIC DNA]</scope>
    <source>
        <strain evidence="1 2">ATCC 25259</strain>
    </source>
</reference>
<proteinExistence type="predicted"/>
<gene>
    <name evidence="1" type="ordered locus">Tbd_0137</name>
</gene>
<evidence type="ECO:0000313" key="1">
    <source>
        <dbReference type="EMBL" id="AAZ96090.1"/>
    </source>
</evidence>
<name>Q3SMF5_THIDA</name>
<dbReference type="KEGG" id="tbd:Tbd_0137"/>
<dbReference type="AlphaFoldDB" id="Q3SMF5"/>
<evidence type="ECO:0000313" key="2">
    <source>
        <dbReference type="Proteomes" id="UP000008291"/>
    </source>
</evidence>